<dbReference type="PANTHER" id="PTHR44375:SF6">
    <property type="entry name" value="F28J7.36 PROTEIN"/>
    <property type="match status" value="1"/>
</dbReference>
<comment type="caution">
    <text evidence="1">The sequence shown here is derived from an EMBL/GenBank/DDBJ whole genome shotgun (WGS) entry which is preliminary data.</text>
</comment>
<evidence type="ECO:0000313" key="1">
    <source>
        <dbReference type="EMBL" id="KAK4746669.1"/>
    </source>
</evidence>
<dbReference type="AlphaFoldDB" id="A0AAN7GYJ2"/>
<dbReference type="Pfam" id="PF13561">
    <property type="entry name" value="adh_short_C2"/>
    <property type="match status" value="1"/>
</dbReference>
<gene>
    <name evidence="1" type="ORF">SAY87_025706</name>
</gene>
<proteinExistence type="predicted"/>
<dbReference type="PRINTS" id="PR00081">
    <property type="entry name" value="GDHRDH"/>
</dbReference>
<accession>A0AAN7GYJ2</accession>
<name>A0AAN7GYJ2_9MYRT</name>
<sequence>METPGKRVLMTSHGDEISINLALHLAKLGCRLVLMGDERGLRSIIQGRLAVSGDVSGSVEVVGLDMEEEREAAFQEAVDQACNLLGNLDAFLNCYTYEGKMQDPLQVAEDEFKKMVKINFTSAWSLLRAVGRRLQDNKSGGSVVFLTSIIGGERGIYPGAAIYGSCMAGVQQLVRTSAMELGKYKIRVNAISRGLHLEDEYPKAIGQDRAKSLEKEVAPLSRWLDPKSDLASTAIYLISDGSRFMTGTTIYVDGAQSIVRPRLKSYM</sequence>
<protein>
    <submittedName>
        <fullName evidence="1">Uncharacterized protein</fullName>
    </submittedName>
</protein>
<reference evidence="1 2" key="1">
    <citation type="journal article" date="2023" name="Hortic Res">
        <title>Pangenome of water caltrop reveals structural variations and asymmetric subgenome divergence after allopolyploidization.</title>
        <authorList>
            <person name="Zhang X."/>
            <person name="Chen Y."/>
            <person name="Wang L."/>
            <person name="Yuan Y."/>
            <person name="Fang M."/>
            <person name="Shi L."/>
            <person name="Lu R."/>
            <person name="Comes H.P."/>
            <person name="Ma Y."/>
            <person name="Chen Y."/>
            <person name="Huang G."/>
            <person name="Zhou Y."/>
            <person name="Zheng Z."/>
            <person name="Qiu Y."/>
        </authorList>
    </citation>
    <scope>NUCLEOTIDE SEQUENCE [LARGE SCALE GENOMIC DNA]</scope>
    <source>
        <tissue evidence="1">Roots</tissue>
    </source>
</reference>
<dbReference type="InterPro" id="IPR002347">
    <property type="entry name" value="SDR_fam"/>
</dbReference>
<dbReference type="CDD" id="cd05233">
    <property type="entry name" value="SDR_c"/>
    <property type="match status" value="1"/>
</dbReference>
<dbReference type="SUPFAM" id="SSF51735">
    <property type="entry name" value="NAD(P)-binding Rossmann-fold domains"/>
    <property type="match status" value="1"/>
</dbReference>
<dbReference type="Proteomes" id="UP001345219">
    <property type="component" value="Chromosome 20"/>
</dbReference>
<dbReference type="Gene3D" id="3.40.50.720">
    <property type="entry name" value="NAD(P)-binding Rossmann-like Domain"/>
    <property type="match status" value="1"/>
</dbReference>
<dbReference type="EMBL" id="JAXIOK010000020">
    <property type="protein sequence ID" value="KAK4746669.1"/>
    <property type="molecule type" value="Genomic_DNA"/>
</dbReference>
<dbReference type="InterPro" id="IPR036291">
    <property type="entry name" value="NAD(P)-bd_dom_sf"/>
</dbReference>
<dbReference type="PANTHER" id="PTHR44375">
    <property type="entry name" value="BETA-KETOACYL-ACP REDUCTASE-LIKE PROTEIN-RELATED"/>
    <property type="match status" value="1"/>
</dbReference>
<organism evidence="1 2">
    <name type="scientific">Trapa incisa</name>
    <dbReference type="NCBI Taxonomy" id="236973"/>
    <lineage>
        <taxon>Eukaryota</taxon>
        <taxon>Viridiplantae</taxon>
        <taxon>Streptophyta</taxon>
        <taxon>Embryophyta</taxon>
        <taxon>Tracheophyta</taxon>
        <taxon>Spermatophyta</taxon>
        <taxon>Magnoliopsida</taxon>
        <taxon>eudicotyledons</taxon>
        <taxon>Gunneridae</taxon>
        <taxon>Pentapetalae</taxon>
        <taxon>rosids</taxon>
        <taxon>malvids</taxon>
        <taxon>Myrtales</taxon>
        <taxon>Lythraceae</taxon>
        <taxon>Trapa</taxon>
    </lineage>
</organism>
<keyword evidence="2" id="KW-1185">Reference proteome</keyword>
<evidence type="ECO:0000313" key="2">
    <source>
        <dbReference type="Proteomes" id="UP001345219"/>
    </source>
</evidence>